<dbReference type="AlphaFoldDB" id="A0A8H6SET0"/>
<name>A0A8H6SET0_9AGAR</name>
<keyword evidence="2" id="KW-1185">Reference proteome</keyword>
<reference evidence="1" key="1">
    <citation type="submission" date="2020-05" db="EMBL/GenBank/DDBJ databases">
        <title>Mycena genomes resolve the evolution of fungal bioluminescence.</title>
        <authorList>
            <person name="Tsai I.J."/>
        </authorList>
    </citation>
    <scope>NUCLEOTIDE SEQUENCE</scope>
    <source>
        <strain evidence="1">171206Taipei</strain>
    </source>
</reference>
<dbReference type="Proteomes" id="UP000636479">
    <property type="component" value="Unassembled WGS sequence"/>
</dbReference>
<sequence>MSSSSNLPLRHEYLLLRTSPPSDVLKIRQALQESLTQSFGLTASDSQVDVLWVGQEEDKETYGRCVLRLASGPDASRIRAAIAASAAAPRMEIVRSSAFLPSLLATNDDLT</sequence>
<gene>
    <name evidence="1" type="ORF">MIND_00978700</name>
</gene>
<dbReference type="RefSeq" id="XP_037217809.1">
    <property type="nucleotide sequence ID" value="XM_037366397.1"/>
</dbReference>
<dbReference type="GeneID" id="59348913"/>
<proteinExistence type="predicted"/>
<evidence type="ECO:0000313" key="1">
    <source>
        <dbReference type="EMBL" id="KAF7297450.1"/>
    </source>
</evidence>
<protein>
    <submittedName>
        <fullName evidence="1">Uncharacterized protein</fullName>
    </submittedName>
</protein>
<dbReference type="EMBL" id="JACAZF010000008">
    <property type="protein sequence ID" value="KAF7297450.1"/>
    <property type="molecule type" value="Genomic_DNA"/>
</dbReference>
<comment type="caution">
    <text evidence="1">The sequence shown here is derived from an EMBL/GenBank/DDBJ whole genome shotgun (WGS) entry which is preliminary data.</text>
</comment>
<organism evidence="1 2">
    <name type="scientific">Mycena indigotica</name>
    <dbReference type="NCBI Taxonomy" id="2126181"/>
    <lineage>
        <taxon>Eukaryota</taxon>
        <taxon>Fungi</taxon>
        <taxon>Dikarya</taxon>
        <taxon>Basidiomycota</taxon>
        <taxon>Agaricomycotina</taxon>
        <taxon>Agaricomycetes</taxon>
        <taxon>Agaricomycetidae</taxon>
        <taxon>Agaricales</taxon>
        <taxon>Marasmiineae</taxon>
        <taxon>Mycenaceae</taxon>
        <taxon>Mycena</taxon>
    </lineage>
</organism>
<dbReference type="OrthoDB" id="3265020at2759"/>
<evidence type="ECO:0000313" key="2">
    <source>
        <dbReference type="Proteomes" id="UP000636479"/>
    </source>
</evidence>
<accession>A0A8H6SET0</accession>